<dbReference type="Pfam" id="PF02581">
    <property type="entry name" value="TMP-TENI"/>
    <property type="match status" value="1"/>
</dbReference>
<dbReference type="RefSeq" id="WP_127748770.1">
    <property type="nucleotide sequence ID" value="NZ_CP033219.1"/>
</dbReference>
<evidence type="ECO:0000256" key="2">
    <source>
        <dbReference type="ARBA" id="ARBA00022977"/>
    </source>
</evidence>
<protein>
    <submittedName>
        <fullName evidence="4">Thiamine phosphate synthase</fullName>
    </submittedName>
</protein>
<dbReference type="InterPro" id="IPR013785">
    <property type="entry name" value="Aldolase_TIM"/>
</dbReference>
<dbReference type="InterPro" id="IPR036206">
    <property type="entry name" value="ThiamineP_synth_sf"/>
</dbReference>
<gene>
    <name evidence="4" type="ORF">EBB79_10215</name>
</gene>
<keyword evidence="5" id="KW-1185">Reference proteome</keyword>
<dbReference type="PANTHER" id="PTHR20857:SF15">
    <property type="entry name" value="THIAMINE-PHOSPHATE SYNTHASE"/>
    <property type="match status" value="1"/>
</dbReference>
<reference evidence="4 5" key="1">
    <citation type="submission" date="2018-10" db="EMBL/GenBank/DDBJ databases">
        <title>Parasedimentitalea marina sp. nov., a psychrophilic bacterium isolated from deep seawater of the New Britain Trench.</title>
        <authorList>
            <person name="Cao J."/>
        </authorList>
    </citation>
    <scope>NUCLEOTIDE SEQUENCE [LARGE SCALE GENOMIC DNA]</scope>
    <source>
        <strain evidence="4 5">W43</strain>
    </source>
</reference>
<name>A0A3T0N2K3_9RHOB</name>
<evidence type="ECO:0000313" key="5">
    <source>
        <dbReference type="Proteomes" id="UP000283063"/>
    </source>
</evidence>
<dbReference type="KEGG" id="sedi:EBB79_10215"/>
<dbReference type="GO" id="GO:0009228">
    <property type="term" value="P:thiamine biosynthetic process"/>
    <property type="evidence" value="ECO:0007669"/>
    <property type="project" value="UniProtKB-KW"/>
</dbReference>
<dbReference type="OrthoDB" id="7159061at2"/>
<dbReference type="PANTHER" id="PTHR20857">
    <property type="entry name" value="THIAMINE-PHOSPHATE PYROPHOSPHORYLASE"/>
    <property type="match status" value="1"/>
</dbReference>
<dbReference type="AlphaFoldDB" id="A0A3T0N2K3"/>
<dbReference type="CDD" id="cd00564">
    <property type="entry name" value="TMP_TenI"/>
    <property type="match status" value="1"/>
</dbReference>
<keyword evidence="2" id="KW-0784">Thiamine biosynthesis</keyword>
<accession>A0A3T0N2K3</accession>
<dbReference type="Gene3D" id="3.20.20.70">
    <property type="entry name" value="Aldolase class I"/>
    <property type="match status" value="1"/>
</dbReference>
<organism evidence="4 5">
    <name type="scientific">Parasedimentitalea marina</name>
    <dbReference type="NCBI Taxonomy" id="2483033"/>
    <lineage>
        <taxon>Bacteria</taxon>
        <taxon>Pseudomonadati</taxon>
        <taxon>Pseudomonadota</taxon>
        <taxon>Alphaproteobacteria</taxon>
        <taxon>Rhodobacterales</taxon>
        <taxon>Paracoccaceae</taxon>
        <taxon>Parasedimentitalea</taxon>
    </lineage>
</organism>
<evidence type="ECO:0000256" key="1">
    <source>
        <dbReference type="ARBA" id="ARBA00004948"/>
    </source>
</evidence>
<dbReference type="SUPFAM" id="SSF51391">
    <property type="entry name" value="Thiamin phosphate synthase"/>
    <property type="match status" value="1"/>
</dbReference>
<comment type="pathway">
    <text evidence="1">Cofactor biosynthesis; thiamine diphosphate biosynthesis.</text>
</comment>
<proteinExistence type="predicted"/>
<dbReference type="GO" id="GO:0005737">
    <property type="term" value="C:cytoplasm"/>
    <property type="evidence" value="ECO:0007669"/>
    <property type="project" value="TreeGrafter"/>
</dbReference>
<dbReference type="InterPro" id="IPR022998">
    <property type="entry name" value="ThiamineP_synth_TenI"/>
</dbReference>
<dbReference type="EMBL" id="CP033219">
    <property type="protein sequence ID" value="AZV78212.1"/>
    <property type="molecule type" value="Genomic_DNA"/>
</dbReference>
<evidence type="ECO:0000259" key="3">
    <source>
        <dbReference type="Pfam" id="PF02581"/>
    </source>
</evidence>
<evidence type="ECO:0000313" key="4">
    <source>
        <dbReference type="EMBL" id="AZV78212.1"/>
    </source>
</evidence>
<dbReference type="Proteomes" id="UP000283063">
    <property type="component" value="Chromosome"/>
</dbReference>
<dbReference type="GO" id="GO:0004789">
    <property type="term" value="F:thiamine-phosphate diphosphorylase activity"/>
    <property type="evidence" value="ECO:0007669"/>
    <property type="project" value="TreeGrafter"/>
</dbReference>
<sequence length="206" mass="22037">MDSPEKPQIYLITPPSFELGQFPDQLAKVLDSTDVACLRLDLASRDEDTLSRAADALREVTHARDVAIVISDHQILAERLGLDGVHLTDSARSVRATRKAMGADTIVGSFCGASNHDGISAAEAGADYVSFGPVGTSGLGDGAIADLDLFKWWSEMIEVPMVAEGGLTEDLVRTVSPFTDFFGVGDEIWRDENPVAALQRLTAAMS</sequence>
<feature type="domain" description="Thiamine phosphate synthase/TenI" evidence="3">
    <location>
        <begin position="9"/>
        <end position="175"/>
    </location>
</feature>